<feature type="region of interest" description="Disordered" evidence="11">
    <location>
        <begin position="629"/>
        <end position="658"/>
    </location>
</feature>
<dbReference type="GO" id="GO:0045211">
    <property type="term" value="C:postsynaptic membrane"/>
    <property type="evidence" value="ECO:0007669"/>
    <property type="project" value="TreeGrafter"/>
</dbReference>
<dbReference type="Pfam" id="PF22614">
    <property type="entry name" value="Slo-like_RCK"/>
    <property type="match status" value="1"/>
</dbReference>
<dbReference type="InterPro" id="IPR047871">
    <property type="entry name" value="K_chnl_Slo-like"/>
</dbReference>
<evidence type="ECO:0000256" key="7">
    <source>
        <dbReference type="ARBA" id="ARBA00022989"/>
    </source>
</evidence>
<evidence type="ECO:0000313" key="15">
    <source>
        <dbReference type="Proteomes" id="UP000316079"/>
    </source>
</evidence>
<keyword evidence="8" id="KW-0406">Ion transport</keyword>
<feature type="region of interest" description="Disordered" evidence="11">
    <location>
        <begin position="492"/>
        <end position="531"/>
    </location>
</feature>
<evidence type="ECO:0000256" key="12">
    <source>
        <dbReference type="SAM" id="Phobius"/>
    </source>
</evidence>
<dbReference type="OrthoDB" id="10035564at2759"/>
<protein>
    <recommendedName>
        <fullName evidence="13">RCK N-terminal domain-containing protein</fullName>
    </recommendedName>
</protein>
<evidence type="ECO:0000256" key="3">
    <source>
        <dbReference type="ARBA" id="ARBA00022538"/>
    </source>
</evidence>
<keyword evidence="7 12" id="KW-1133">Transmembrane helix</keyword>
<dbReference type="STRING" id="623744.A0A553PE15"/>
<evidence type="ECO:0000256" key="2">
    <source>
        <dbReference type="ARBA" id="ARBA00022448"/>
    </source>
</evidence>
<feature type="non-terminal residue" evidence="14">
    <location>
        <position position="658"/>
    </location>
</feature>
<organism evidence="14 15">
    <name type="scientific">Danionella cerebrum</name>
    <dbReference type="NCBI Taxonomy" id="2873325"/>
    <lineage>
        <taxon>Eukaryota</taxon>
        <taxon>Metazoa</taxon>
        <taxon>Chordata</taxon>
        <taxon>Craniata</taxon>
        <taxon>Vertebrata</taxon>
        <taxon>Euteleostomi</taxon>
        <taxon>Actinopterygii</taxon>
        <taxon>Neopterygii</taxon>
        <taxon>Teleostei</taxon>
        <taxon>Ostariophysi</taxon>
        <taxon>Cypriniformes</taxon>
        <taxon>Danionidae</taxon>
        <taxon>Danioninae</taxon>
        <taxon>Danionella</taxon>
    </lineage>
</organism>
<evidence type="ECO:0000313" key="14">
    <source>
        <dbReference type="EMBL" id="TRY75921.1"/>
    </source>
</evidence>
<name>A0A553PE15_9TELE</name>
<evidence type="ECO:0000256" key="1">
    <source>
        <dbReference type="ARBA" id="ARBA00004141"/>
    </source>
</evidence>
<gene>
    <name evidence="14" type="ORF">DNTS_033486</name>
</gene>
<feature type="domain" description="RCK N-terminal" evidence="13">
    <location>
        <begin position="145"/>
        <end position="289"/>
    </location>
</feature>
<evidence type="ECO:0000259" key="13">
    <source>
        <dbReference type="PROSITE" id="PS51201"/>
    </source>
</evidence>
<dbReference type="InterPro" id="IPR003148">
    <property type="entry name" value="RCK_N"/>
</dbReference>
<sequence>MTVAKMSVYKRMTLACCFDCGRSERDCSCMSGSVHCNMDSLQRAFPLSSVSVHDCSTGLRAFEDEHPSTLSPKKKQRNGGMRNSPNCSPKMMRHDPLLIPGNEQIENMDASVKRYDSTGMFHWCPSKEIEKVILTRSEASMTVLSGHVVVCIFGDVTSALVGLRNLVMPLRASNFHYHELKPIVFVGSLDYLRREWETLHNFPKVFILPGTPLSRADLRAVNINLCDMCVILSANQNNIDDASLQDKECILASLNIKSMQFDDSIGVLQANSQGFTPPGMDRSSPDNSPVHGLVRQASVTTGSNIPIITELVNDSNVQFLDQDDDDDPDTELYLTQPFACGTAFAISVLDSLMSATYFNDNILTLIRTLVTGGATPELEALLAEENALRGGYSTPQTLANRDRCRVAQLALYDGPFADLGDGGCYGDLFCKALKTYNMLCFGIYRLRDAHLGAPSQCTKRYVITNPPYEFELVPTDLIFCLMQFDHNAGQSRASLSHSSHSSHSSSKKSSSVHSIPASNRQNRSSKAREARDKHNCALEILSGKRLFRQIMTKCIAGPSQLCMRCTIHPSLNPLHFVELLLVVCLWFPALLLTVLCESAMYQSASISQSLFSNAECCAVLEWRTSKRPMPPCQDRAGQSMRTKGGTTKDPLKRKVALA</sequence>
<proteinExistence type="predicted"/>
<comment type="subcellular location">
    <subcellularLocation>
        <location evidence="1">Membrane</location>
        <topology evidence="1">Multi-pass membrane protein</topology>
    </subcellularLocation>
</comment>
<keyword evidence="10" id="KW-0407">Ion channel</keyword>
<dbReference type="PANTHER" id="PTHR10027">
    <property type="entry name" value="CALCIUM-ACTIVATED POTASSIUM CHANNEL ALPHA CHAIN"/>
    <property type="match status" value="1"/>
</dbReference>
<dbReference type="PANTHER" id="PTHR10027:SF33">
    <property type="entry name" value="CALCIUM-ACTIVATED POTASSIUM CHANNEL SUBUNIT ALPHA-1-RELATED"/>
    <property type="match status" value="1"/>
</dbReference>
<evidence type="ECO:0000256" key="9">
    <source>
        <dbReference type="ARBA" id="ARBA00023136"/>
    </source>
</evidence>
<dbReference type="PROSITE" id="PS51201">
    <property type="entry name" value="RCK_N"/>
    <property type="match status" value="1"/>
</dbReference>
<dbReference type="AlphaFoldDB" id="A0A553PE15"/>
<keyword evidence="6" id="KW-0630">Potassium</keyword>
<keyword evidence="3" id="KW-0633">Potassium transport</keyword>
<dbReference type="GO" id="GO:0060072">
    <property type="term" value="F:large conductance calcium-activated potassium channel activity"/>
    <property type="evidence" value="ECO:0007669"/>
    <property type="project" value="TreeGrafter"/>
</dbReference>
<evidence type="ECO:0000256" key="8">
    <source>
        <dbReference type="ARBA" id="ARBA00023065"/>
    </source>
</evidence>
<evidence type="ECO:0000256" key="4">
    <source>
        <dbReference type="ARBA" id="ARBA00022692"/>
    </source>
</evidence>
<evidence type="ECO:0000256" key="5">
    <source>
        <dbReference type="ARBA" id="ARBA00022826"/>
    </source>
</evidence>
<keyword evidence="9 12" id="KW-0472">Membrane</keyword>
<feature type="compositionally biased region" description="Low complexity" evidence="11">
    <location>
        <begin position="494"/>
        <end position="514"/>
    </location>
</feature>
<dbReference type="Proteomes" id="UP000316079">
    <property type="component" value="Unassembled WGS sequence"/>
</dbReference>
<feature type="transmembrane region" description="Helical" evidence="12">
    <location>
        <begin position="574"/>
        <end position="596"/>
    </location>
</feature>
<dbReference type="PRINTS" id="PR01449">
    <property type="entry name" value="BKCHANNELA"/>
</dbReference>
<dbReference type="EMBL" id="SRMA01026711">
    <property type="protein sequence ID" value="TRY75921.1"/>
    <property type="molecule type" value="Genomic_DNA"/>
</dbReference>
<dbReference type="Gene3D" id="3.40.50.720">
    <property type="entry name" value="NAD(P)-binding Rossmann-like Domain"/>
    <property type="match status" value="1"/>
</dbReference>
<feature type="region of interest" description="Disordered" evidence="11">
    <location>
        <begin position="64"/>
        <end position="87"/>
    </location>
</feature>
<accession>A0A553PE15</accession>
<evidence type="ECO:0000256" key="6">
    <source>
        <dbReference type="ARBA" id="ARBA00022958"/>
    </source>
</evidence>
<dbReference type="Pfam" id="PF21014">
    <property type="entry name" value="Slowpoke_C"/>
    <property type="match status" value="1"/>
</dbReference>
<keyword evidence="4 12" id="KW-0812">Transmembrane</keyword>
<comment type="caution">
    <text evidence="14">The sequence shown here is derived from an EMBL/GenBank/DDBJ whole genome shotgun (WGS) entry which is preliminary data.</text>
</comment>
<evidence type="ECO:0000256" key="11">
    <source>
        <dbReference type="SAM" id="MobiDB-lite"/>
    </source>
</evidence>
<keyword evidence="5" id="KW-0631">Potassium channel</keyword>
<keyword evidence="15" id="KW-1185">Reference proteome</keyword>
<dbReference type="InterPro" id="IPR048735">
    <property type="entry name" value="Slowpoke-like_C"/>
</dbReference>
<keyword evidence="2" id="KW-0813">Transport</keyword>
<dbReference type="FunFam" id="3.40.50.720:FF:000098">
    <property type="entry name" value="calcium-activated potassium channel subunit alpha-1 isoform X3"/>
    <property type="match status" value="1"/>
</dbReference>
<reference evidence="14 15" key="1">
    <citation type="journal article" date="2019" name="Sci. Data">
        <title>Hybrid genome assembly and annotation of Danionella translucida.</title>
        <authorList>
            <person name="Kadobianskyi M."/>
            <person name="Schulze L."/>
            <person name="Schuelke M."/>
            <person name="Judkewitz B."/>
        </authorList>
    </citation>
    <scope>NUCLEOTIDE SEQUENCE [LARGE SCALE GENOMIC DNA]</scope>
    <source>
        <strain evidence="14 15">Bolton</strain>
    </source>
</reference>
<evidence type="ECO:0000256" key="10">
    <source>
        <dbReference type="ARBA" id="ARBA00023303"/>
    </source>
</evidence>